<dbReference type="Proteomes" id="UP001162992">
    <property type="component" value="Chromosome 23"/>
</dbReference>
<proteinExistence type="predicted"/>
<dbReference type="EMBL" id="CM055114">
    <property type="protein sequence ID" value="KAJ7514504.1"/>
    <property type="molecule type" value="Genomic_DNA"/>
</dbReference>
<organism evidence="1 2">
    <name type="scientific">Diphasiastrum complanatum</name>
    <name type="common">Issler's clubmoss</name>
    <name type="synonym">Lycopodium complanatum</name>
    <dbReference type="NCBI Taxonomy" id="34168"/>
    <lineage>
        <taxon>Eukaryota</taxon>
        <taxon>Viridiplantae</taxon>
        <taxon>Streptophyta</taxon>
        <taxon>Embryophyta</taxon>
        <taxon>Tracheophyta</taxon>
        <taxon>Lycopodiopsida</taxon>
        <taxon>Lycopodiales</taxon>
        <taxon>Lycopodiaceae</taxon>
        <taxon>Lycopodioideae</taxon>
        <taxon>Diphasiastrum</taxon>
    </lineage>
</organism>
<evidence type="ECO:0000313" key="2">
    <source>
        <dbReference type="Proteomes" id="UP001162992"/>
    </source>
</evidence>
<gene>
    <name evidence="1" type="ORF">O6H91_23G047200</name>
</gene>
<accession>A0ACC2AA81</accession>
<name>A0ACC2AA81_DIPCM</name>
<evidence type="ECO:0000313" key="1">
    <source>
        <dbReference type="EMBL" id="KAJ7514504.1"/>
    </source>
</evidence>
<keyword evidence="2" id="KW-1185">Reference proteome</keyword>
<comment type="caution">
    <text evidence="1">The sequence shown here is derived from an EMBL/GenBank/DDBJ whole genome shotgun (WGS) entry which is preliminary data.</text>
</comment>
<protein>
    <submittedName>
        <fullName evidence="1">Uncharacterized protein</fullName>
    </submittedName>
</protein>
<sequence>MFALHFFAPFSFISSPPADEPPPLEDMSHIVNQLHQQTFTAGNFQRPRNTAPKRTEDKLSLADSCFGNLLDLKKKDLPKVALKPFKRGFLNKKTEAEESDCKARAPKKSIPFLKPTTPSEEKNIPGTFLFFFNS</sequence>
<reference evidence="2" key="1">
    <citation type="journal article" date="2024" name="Proc. Natl. Acad. Sci. U.S.A.">
        <title>Extraordinary preservation of gene collinearity over three hundred million years revealed in homosporous lycophytes.</title>
        <authorList>
            <person name="Li C."/>
            <person name="Wickell D."/>
            <person name="Kuo L.Y."/>
            <person name="Chen X."/>
            <person name="Nie B."/>
            <person name="Liao X."/>
            <person name="Peng D."/>
            <person name="Ji J."/>
            <person name="Jenkins J."/>
            <person name="Williams M."/>
            <person name="Shu S."/>
            <person name="Plott C."/>
            <person name="Barry K."/>
            <person name="Rajasekar S."/>
            <person name="Grimwood J."/>
            <person name="Han X."/>
            <person name="Sun S."/>
            <person name="Hou Z."/>
            <person name="He W."/>
            <person name="Dai G."/>
            <person name="Sun C."/>
            <person name="Schmutz J."/>
            <person name="Leebens-Mack J.H."/>
            <person name="Li F.W."/>
            <person name="Wang L."/>
        </authorList>
    </citation>
    <scope>NUCLEOTIDE SEQUENCE [LARGE SCALE GENOMIC DNA]</scope>
    <source>
        <strain evidence="2">cv. PW_Plant_1</strain>
    </source>
</reference>